<proteinExistence type="predicted"/>
<dbReference type="AlphaFoldDB" id="A0AAD1Y912"/>
<comment type="caution">
    <text evidence="1">The sequence shown here is derived from an EMBL/GenBank/DDBJ whole genome shotgun (WGS) entry which is preliminary data.</text>
</comment>
<sequence>MRHTAHKNSTCVEQEDIGCLLNSENFKNAVLRRKMKVSQLNNVSEEVSLETPQKWTFQTAIKQGKNHKTSGGKPIYNKKITFHRRSLEMSSLQEKLDHYYTNNKSLAFEDCMDFSDDENIQMSPPTKKWNLIQKFICGKHVQNFSNQIEEISRQIKNPKGANGRRKRYRTKRNRGNTGVSQCVPFQSNPQTSFMIPHSSKLQKNIKCPVFSPVRKGSIGAQDDQDCKRAPSVIDQDPEFLDGEIIPDGLVEGDKKEPKHKSKLKSSNCINLFGSFCRRASKKKAKEVVENSRNSFIMPDIHSLGPVKLTSSHYSQAESQAKPNGLQGNTMRESFAKKFAASIDEGSMSERSTSEEVYTTKSKHRFMNQCSKIWSSSTNEDQTNGSDSSERNILFKNSVKLPNLTPIAKILKKTYISTKAVVPRSPKKSKNPKMRISKKEVKKSKNIANISVYPGSKLFRRSASIVPHV</sequence>
<name>A0AAD1Y912_EUPCR</name>
<dbReference type="EMBL" id="CAMPGE010029111">
    <property type="protein sequence ID" value="CAI2386590.1"/>
    <property type="molecule type" value="Genomic_DNA"/>
</dbReference>
<dbReference type="Proteomes" id="UP001295684">
    <property type="component" value="Unassembled WGS sequence"/>
</dbReference>
<protein>
    <submittedName>
        <fullName evidence="1">Uncharacterized protein</fullName>
    </submittedName>
</protein>
<keyword evidence="2" id="KW-1185">Reference proteome</keyword>
<reference evidence="1" key="1">
    <citation type="submission" date="2023-07" db="EMBL/GenBank/DDBJ databases">
        <authorList>
            <consortium name="AG Swart"/>
            <person name="Singh M."/>
            <person name="Singh A."/>
            <person name="Seah K."/>
            <person name="Emmerich C."/>
        </authorList>
    </citation>
    <scope>NUCLEOTIDE SEQUENCE</scope>
    <source>
        <strain evidence="1">DP1</strain>
    </source>
</reference>
<evidence type="ECO:0000313" key="2">
    <source>
        <dbReference type="Proteomes" id="UP001295684"/>
    </source>
</evidence>
<accession>A0AAD1Y912</accession>
<organism evidence="1 2">
    <name type="scientific">Euplotes crassus</name>
    <dbReference type="NCBI Taxonomy" id="5936"/>
    <lineage>
        <taxon>Eukaryota</taxon>
        <taxon>Sar</taxon>
        <taxon>Alveolata</taxon>
        <taxon>Ciliophora</taxon>
        <taxon>Intramacronucleata</taxon>
        <taxon>Spirotrichea</taxon>
        <taxon>Hypotrichia</taxon>
        <taxon>Euplotida</taxon>
        <taxon>Euplotidae</taxon>
        <taxon>Moneuplotes</taxon>
    </lineage>
</organism>
<evidence type="ECO:0000313" key="1">
    <source>
        <dbReference type="EMBL" id="CAI2386590.1"/>
    </source>
</evidence>
<gene>
    <name evidence="1" type="ORF">ECRASSUSDP1_LOCUS28212</name>
</gene>